<evidence type="ECO:0000313" key="8">
    <source>
        <dbReference type="EMBL" id="BAO55615.1"/>
    </source>
</evidence>
<dbReference type="EMBL" id="AP014548">
    <property type="protein sequence ID" value="BAO55615.1"/>
    <property type="molecule type" value="Genomic_DNA"/>
</dbReference>
<evidence type="ECO:0000256" key="1">
    <source>
        <dbReference type="ARBA" id="ARBA00004141"/>
    </source>
</evidence>
<dbReference type="Pfam" id="PF05154">
    <property type="entry name" value="TM2"/>
    <property type="match status" value="1"/>
</dbReference>
<protein>
    <recommendedName>
        <fullName evidence="7">TM2 domain-containing protein</fullName>
    </recommendedName>
</protein>
<keyword evidence="6" id="KW-0732">Signal</keyword>
<sequence length="117" mass="12875">MKTNLSLAIMSIFMLISSFSYASFPVERQAVVTVDPATSVETTSTVLSSPAAIAWSEDQTIAFVLWAIPVTGFLAGHRWFLGSPWLYNLLFIFTAGFFFVGWVIDGIDIITGRYPGL</sequence>
<reference evidence="8 9" key="1">
    <citation type="journal article" date="2014" name="Proc. Natl. Acad. Sci. U.S.A.">
        <title>Functional characterization of flavobacteria rhodopsins reveals a unique class of light-driven chloride pump in bacteria.</title>
        <authorList>
            <person name="Yoshizawa S."/>
            <person name="Kumagai Y."/>
            <person name="Kim H."/>
            <person name="Ogura Y."/>
            <person name="Hayashi T."/>
            <person name="Iwasaki W."/>
            <person name="DeLong E.F."/>
            <person name="Kogure K."/>
        </authorList>
    </citation>
    <scope>NUCLEOTIDE SEQUENCE [LARGE SCALE GENOMIC DNA]</scope>
    <source>
        <strain evidence="8 9">S1-08</strain>
    </source>
</reference>
<dbReference type="Proteomes" id="UP000031760">
    <property type="component" value="Chromosome"/>
</dbReference>
<feature type="transmembrane region" description="Helical" evidence="5">
    <location>
        <begin position="85"/>
        <end position="104"/>
    </location>
</feature>
<dbReference type="RefSeq" id="WP_041496194.1">
    <property type="nucleotide sequence ID" value="NZ_AP014548.1"/>
</dbReference>
<dbReference type="GO" id="GO:0016020">
    <property type="term" value="C:membrane"/>
    <property type="evidence" value="ECO:0007669"/>
    <property type="project" value="UniProtKB-SubCell"/>
</dbReference>
<evidence type="ECO:0000313" key="9">
    <source>
        <dbReference type="Proteomes" id="UP000031760"/>
    </source>
</evidence>
<keyword evidence="9" id="KW-1185">Reference proteome</keyword>
<proteinExistence type="predicted"/>
<organism evidence="8 9">
    <name type="scientific">Nonlabens marinus S1-08</name>
    <dbReference type="NCBI Taxonomy" id="1454201"/>
    <lineage>
        <taxon>Bacteria</taxon>
        <taxon>Pseudomonadati</taxon>
        <taxon>Bacteroidota</taxon>
        <taxon>Flavobacteriia</taxon>
        <taxon>Flavobacteriales</taxon>
        <taxon>Flavobacteriaceae</taxon>
        <taxon>Nonlabens</taxon>
    </lineage>
</organism>
<evidence type="ECO:0000256" key="2">
    <source>
        <dbReference type="ARBA" id="ARBA00022692"/>
    </source>
</evidence>
<feature type="chain" id="PRO_5004915980" description="TM2 domain-containing protein" evidence="6">
    <location>
        <begin position="23"/>
        <end position="117"/>
    </location>
</feature>
<dbReference type="AlphaFoldDB" id="W8VRF1"/>
<dbReference type="InterPro" id="IPR007829">
    <property type="entry name" value="TM2"/>
</dbReference>
<dbReference type="OrthoDB" id="6079945at2"/>
<evidence type="ECO:0000256" key="4">
    <source>
        <dbReference type="ARBA" id="ARBA00023136"/>
    </source>
</evidence>
<keyword evidence="2 5" id="KW-0812">Transmembrane</keyword>
<evidence type="ECO:0000256" key="3">
    <source>
        <dbReference type="ARBA" id="ARBA00022989"/>
    </source>
</evidence>
<dbReference type="HOGENOM" id="CLU_2117416_0_0_10"/>
<keyword evidence="4 5" id="KW-0472">Membrane</keyword>
<comment type="subcellular location">
    <subcellularLocation>
        <location evidence="1">Membrane</location>
        <topology evidence="1">Multi-pass membrane protein</topology>
    </subcellularLocation>
</comment>
<dbReference type="KEGG" id="nmf:NMS_1606"/>
<evidence type="ECO:0000256" key="6">
    <source>
        <dbReference type="SAM" id="SignalP"/>
    </source>
</evidence>
<keyword evidence="3 5" id="KW-1133">Transmembrane helix</keyword>
<gene>
    <name evidence="8" type="ORF">NMS_1606</name>
</gene>
<evidence type="ECO:0000256" key="5">
    <source>
        <dbReference type="SAM" id="Phobius"/>
    </source>
</evidence>
<feature type="domain" description="TM2" evidence="7">
    <location>
        <begin position="58"/>
        <end position="107"/>
    </location>
</feature>
<feature type="signal peptide" evidence="6">
    <location>
        <begin position="1"/>
        <end position="22"/>
    </location>
</feature>
<accession>W8VRF1</accession>
<evidence type="ECO:0000259" key="7">
    <source>
        <dbReference type="Pfam" id="PF05154"/>
    </source>
</evidence>
<name>W8VRF1_9FLAO</name>